<keyword evidence="3" id="KW-0436">Ligase</keyword>
<name>A0A0T5Z158_9GAMM</name>
<dbReference type="Gene3D" id="3.30.470.20">
    <property type="entry name" value="ATP-grasp fold, B domain"/>
    <property type="match status" value="1"/>
</dbReference>
<reference evidence="3 4" key="1">
    <citation type="submission" date="2015-11" db="EMBL/GenBank/DDBJ databases">
        <title>The genome of Candidatus Endoriftia persephone in Ridgeia piscesae and population structure of the North Eastern Pacific vestimentiferan symbionts.</title>
        <authorList>
            <person name="Perez M."/>
            <person name="Juniper K.S."/>
        </authorList>
    </citation>
    <scope>NUCLEOTIDE SEQUENCE [LARGE SCALE GENOMIC DNA]</scope>
    <source>
        <strain evidence="3">Ind11</strain>
    </source>
</reference>
<dbReference type="OrthoDB" id="5372487at2"/>
<evidence type="ECO:0000259" key="2">
    <source>
        <dbReference type="PROSITE" id="PS50975"/>
    </source>
</evidence>
<evidence type="ECO:0000313" key="4">
    <source>
        <dbReference type="Proteomes" id="UP000051634"/>
    </source>
</evidence>
<keyword evidence="4" id="KW-1185">Reference proteome</keyword>
<evidence type="ECO:0000313" key="3">
    <source>
        <dbReference type="EMBL" id="KRT56586.1"/>
    </source>
</evidence>
<gene>
    <name evidence="3" type="ORF">Ga0074115_1583</name>
</gene>
<sequence length="397" mass="45428">MVDKDSSNIPVLILGGHENALSILRSLSRHGIPVSFSATEGRPITFSRYGNKQYIIPLGADVFDYWSELLLGRPHPELNGHLIFGCGDDAVQFLAENREELEKYYLLDEFIPEIHLAMLDKKETLRLAKKIGIGTPRTWKVDAGSSIKELASQNIEYPVIAKPVNSLVFRTKFNGKKYLRADSQAELIANLKAAREKECDVIISEFIPGPDTLLSSFYTYIKADGTPLFQFTKRVLRRFPPNHGGACYHITDWDQETAELGMKFFQGIGLRGMANIEFKKDPRDNQLKVIECNPRFTAAHELLVRSGMDIAYLIHQHMSGKSVPYTDSFRSNMRLLYPVNDYLAFRTMRRKGEMTFPQWIASLAHPQVFPFFRLLDPYPSIHHFLKHFRTQEKKTKG</sequence>
<dbReference type="InterPro" id="IPR013815">
    <property type="entry name" value="ATP_grasp_subdomain_1"/>
</dbReference>
<dbReference type="GO" id="GO:0046872">
    <property type="term" value="F:metal ion binding"/>
    <property type="evidence" value="ECO:0007669"/>
    <property type="project" value="InterPro"/>
</dbReference>
<dbReference type="PROSITE" id="PS50975">
    <property type="entry name" value="ATP_GRASP"/>
    <property type="match status" value="1"/>
</dbReference>
<organism evidence="3 4">
    <name type="scientific">endosymbiont of Ridgeia piscesae</name>
    <dbReference type="NCBI Taxonomy" id="54398"/>
    <lineage>
        <taxon>Bacteria</taxon>
        <taxon>Pseudomonadati</taxon>
        <taxon>Pseudomonadota</taxon>
        <taxon>Gammaproteobacteria</taxon>
        <taxon>sulfur-oxidizing symbionts</taxon>
    </lineage>
</organism>
<dbReference type="GO" id="GO:0016874">
    <property type="term" value="F:ligase activity"/>
    <property type="evidence" value="ECO:0007669"/>
    <property type="project" value="UniProtKB-KW"/>
</dbReference>
<keyword evidence="1" id="KW-0067">ATP-binding</keyword>
<feature type="domain" description="ATP-grasp" evidence="2">
    <location>
        <begin position="125"/>
        <end position="319"/>
    </location>
</feature>
<accession>A0A0T5Z158</accession>
<dbReference type="EMBL" id="LDXT01000039">
    <property type="protein sequence ID" value="KRT56586.1"/>
    <property type="molecule type" value="Genomic_DNA"/>
</dbReference>
<evidence type="ECO:0000256" key="1">
    <source>
        <dbReference type="PROSITE-ProRule" id="PRU00409"/>
    </source>
</evidence>
<dbReference type="RefSeq" id="WP_060528693.1">
    <property type="nucleotide sequence ID" value="NZ_KQ557167.1"/>
</dbReference>
<dbReference type="Proteomes" id="UP000051634">
    <property type="component" value="Unassembled WGS sequence"/>
</dbReference>
<dbReference type="SUPFAM" id="SSF56059">
    <property type="entry name" value="Glutathione synthetase ATP-binding domain-like"/>
    <property type="match status" value="1"/>
</dbReference>
<protein>
    <submittedName>
        <fullName evidence="3">Putative ATP-dependent carboligase, ATP-grasp superfamily</fullName>
    </submittedName>
</protein>
<dbReference type="AlphaFoldDB" id="A0A0T5Z158"/>
<comment type="caution">
    <text evidence="3">The sequence shown here is derived from an EMBL/GenBank/DDBJ whole genome shotgun (WGS) entry which is preliminary data.</text>
</comment>
<dbReference type="GO" id="GO:0005524">
    <property type="term" value="F:ATP binding"/>
    <property type="evidence" value="ECO:0007669"/>
    <property type="project" value="UniProtKB-UniRule"/>
</dbReference>
<proteinExistence type="predicted"/>
<dbReference type="InterPro" id="IPR011761">
    <property type="entry name" value="ATP-grasp"/>
</dbReference>
<keyword evidence="1" id="KW-0547">Nucleotide-binding</keyword>
<dbReference type="Gene3D" id="3.30.1490.20">
    <property type="entry name" value="ATP-grasp fold, A domain"/>
    <property type="match status" value="1"/>
</dbReference>